<dbReference type="EMBL" id="LK052940">
    <property type="protein sequence ID" value="CDR40750.1"/>
    <property type="molecule type" value="Genomic_DNA"/>
</dbReference>
<organism evidence="3">
    <name type="scientific">Rhodotorula toruloides</name>
    <name type="common">Yeast</name>
    <name type="synonym">Rhodosporidium toruloides</name>
    <dbReference type="NCBI Taxonomy" id="5286"/>
    <lineage>
        <taxon>Eukaryota</taxon>
        <taxon>Fungi</taxon>
        <taxon>Dikarya</taxon>
        <taxon>Basidiomycota</taxon>
        <taxon>Pucciniomycotina</taxon>
        <taxon>Microbotryomycetes</taxon>
        <taxon>Sporidiobolales</taxon>
        <taxon>Sporidiobolaceae</taxon>
        <taxon>Rhodotorula</taxon>
    </lineage>
</organism>
<sequence>MASEHSPSAVEPDSPSSTAPGALSASTTPSRSSNTASSTTSSPFSLLNRSSDIELATSSGSEAGSTVAGERRSSGGSEEGEFEYVPKGGAGSAWKDVSKGEASAETGQSGVPSVSPASPPPSPVAVKTSTTSTSRASSPVYSKWAPPGYVPSTPSPASLAKPTVTPASTSSLPSKSTVPKPEIKAKQATLAKMRALLPPETPAAASSIPSTQPAAPSHNYPPSPPSPRTSPKLTPTPLFERAVESTIQSNLRADNHEATRLRRQHEQELASANEKLKELEQKLNDREKLLQEVRDEAGAREKKQDEIVESARRQVDVLESSVSRLEAQVEQYKADVAAKQGEVDALEVKLKDAVRALIYSDDHLDERQKEAAETEERLNETISLLELARGRITELETLVELRDMDIEDTHKQTDIVDAKLQSAQEKLETATERCQKAEKLAIKRQKELDKLLQETARLETELAVAQNSPRTEALLSPVEHDEAARRIADLEARLDTEVAEKKKLFAEVETVRFRRQQLSEEHEVLKATSAKRIAELEAEKKMVERRATQFAAQAVKAKEELRKCAARSGQIRTASDPRFVYSAEQLLILAESPAVPTLAPGSLPPEIDANKPKALYDDPQAPVTTYMQMRVRYISLRNRFADLDATLQRLKREKASLEEDNAALKHEADVLRGERDYAYDLVREAAQLLDAHIDDSGSSTPNEDR</sequence>
<accession>A0A061AZC2</accession>
<dbReference type="SUPFAM" id="SSF57997">
    <property type="entry name" value="Tropomyosin"/>
    <property type="match status" value="1"/>
</dbReference>
<dbReference type="Gene3D" id="1.20.120.330">
    <property type="entry name" value="Nucleotidyltransferases domain 2"/>
    <property type="match status" value="1"/>
</dbReference>
<dbReference type="AlphaFoldDB" id="A0A061AZC2"/>
<name>A0A061AZC2_RHOTO</name>
<feature type="coiled-coil region" evidence="1">
    <location>
        <begin position="413"/>
        <end position="553"/>
    </location>
</feature>
<feature type="compositionally biased region" description="Pro residues" evidence="2">
    <location>
        <begin position="219"/>
        <end position="228"/>
    </location>
</feature>
<evidence type="ECO:0000313" key="3">
    <source>
        <dbReference type="EMBL" id="CDR40750.1"/>
    </source>
</evidence>
<gene>
    <name evidence="3" type="ORF">RHTO0S_05e06920g</name>
</gene>
<proteinExistence type="predicted"/>
<evidence type="ECO:0000256" key="2">
    <source>
        <dbReference type="SAM" id="MobiDB-lite"/>
    </source>
</evidence>
<feature type="coiled-coil region" evidence="1">
    <location>
        <begin position="633"/>
        <end position="674"/>
    </location>
</feature>
<reference evidence="3" key="1">
    <citation type="journal article" date="2014" name="Genome Announc.">
        <title>Draft genome sequence of Rhodosporidium toruloides CECT1137, an oleaginous yeast of biotechnological interest.</title>
        <authorList>
            <person name="Morin N."/>
            <person name="Calcas X."/>
            <person name="Devillers H."/>
            <person name="Durrens P."/>
            <person name="Sherman D.J."/>
            <person name="Nicaud J.-M."/>
            <person name="Neuveglise C."/>
        </authorList>
    </citation>
    <scope>NUCLEOTIDE SEQUENCE</scope>
    <source>
        <strain evidence="3">CECT1137</strain>
    </source>
</reference>
<evidence type="ECO:0000256" key="1">
    <source>
        <dbReference type="SAM" id="Coils"/>
    </source>
</evidence>
<feature type="coiled-coil region" evidence="1">
    <location>
        <begin position="248"/>
        <end position="384"/>
    </location>
</feature>
<keyword evidence="1" id="KW-0175">Coiled coil</keyword>
<dbReference type="OrthoDB" id="2528611at2759"/>
<feature type="compositionally biased region" description="Low complexity" evidence="2">
    <location>
        <begin position="124"/>
        <end position="140"/>
    </location>
</feature>
<protein>
    <submittedName>
        <fullName evidence="3">RHTO0S05e06920g1_1</fullName>
    </submittedName>
</protein>
<feature type="region of interest" description="Disordered" evidence="2">
    <location>
        <begin position="1"/>
        <end position="240"/>
    </location>
</feature>
<feature type="compositionally biased region" description="Polar residues" evidence="2">
    <location>
        <begin position="165"/>
        <end position="177"/>
    </location>
</feature>
<feature type="compositionally biased region" description="Low complexity" evidence="2">
    <location>
        <begin position="24"/>
        <end position="45"/>
    </location>
</feature>